<keyword evidence="3" id="KW-1185">Reference proteome</keyword>
<sequence>MLQGGMTQHEVADAVGTSQSVISRAWNSLRNDTERSQLHEVGLRARRPAVWVLLSRAHKLARLQWATEHRRWTLNEFCVPGSA</sequence>
<evidence type="ECO:0000313" key="2">
    <source>
        <dbReference type="Ensembl" id="ENSSRHP00000075581.1"/>
    </source>
</evidence>
<dbReference type="Proteomes" id="UP000472270">
    <property type="component" value="Unassembled WGS sequence"/>
</dbReference>
<evidence type="ECO:0000313" key="3">
    <source>
        <dbReference type="Proteomes" id="UP000472270"/>
    </source>
</evidence>
<dbReference type="Ensembl" id="ENSSRHT00000077636.1">
    <property type="protein sequence ID" value="ENSSRHP00000075581.1"/>
    <property type="gene ID" value="ENSSRHG00000037518.1"/>
</dbReference>
<proteinExistence type="predicted"/>
<dbReference type="GO" id="GO:0003677">
    <property type="term" value="F:DNA binding"/>
    <property type="evidence" value="ECO:0007669"/>
    <property type="project" value="InterPro"/>
</dbReference>
<dbReference type="AlphaFoldDB" id="A0A673L9A1"/>
<reference evidence="2" key="1">
    <citation type="submission" date="2025-08" db="UniProtKB">
        <authorList>
            <consortium name="Ensembl"/>
        </authorList>
    </citation>
    <scope>IDENTIFICATION</scope>
</reference>
<dbReference type="GO" id="GO:0015074">
    <property type="term" value="P:DNA integration"/>
    <property type="evidence" value="ECO:0007669"/>
    <property type="project" value="InterPro"/>
</dbReference>
<dbReference type="GO" id="GO:0006313">
    <property type="term" value="P:DNA transposition"/>
    <property type="evidence" value="ECO:0007669"/>
    <property type="project" value="InterPro"/>
</dbReference>
<protein>
    <recommendedName>
        <fullName evidence="1">Transposase Tc1-like domain-containing protein</fullName>
    </recommendedName>
</protein>
<dbReference type="Pfam" id="PF01498">
    <property type="entry name" value="HTH_Tnp_Tc3_2"/>
    <property type="match status" value="1"/>
</dbReference>
<dbReference type="InterPro" id="IPR002492">
    <property type="entry name" value="Transposase_Tc1-like"/>
</dbReference>
<organism evidence="2 3">
    <name type="scientific">Sinocyclocheilus rhinocerous</name>
    <dbReference type="NCBI Taxonomy" id="307959"/>
    <lineage>
        <taxon>Eukaryota</taxon>
        <taxon>Metazoa</taxon>
        <taxon>Chordata</taxon>
        <taxon>Craniata</taxon>
        <taxon>Vertebrata</taxon>
        <taxon>Euteleostomi</taxon>
        <taxon>Actinopterygii</taxon>
        <taxon>Neopterygii</taxon>
        <taxon>Teleostei</taxon>
        <taxon>Ostariophysi</taxon>
        <taxon>Cypriniformes</taxon>
        <taxon>Cyprinidae</taxon>
        <taxon>Cyprininae</taxon>
        <taxon>Sinocyclocheilus</taxon>
    </lineage>
</organism>
<name>A0A673L9A1_9TELE</name>
<accession>A0A673L9A1</accession>
<reference evidence="2" key="2">
    <citation type="submission" date="2025-09" db="UniProtKB">
        <authorList>
            <consortium name="Ensembl"/>
        </authorList>
    </citation>
    <scope>IDENTIFICATION</scope>
</reference>
<evidence type="ECO:0000259" key="1">
    <source>
        <dbReference type="Pfam" id="PF01498"/>
    </source>
</evidence>
<feature type="domain" description="Transposase Tc1-like" evidence="1">
    <location>
        <begin position="28"/>
        <end position="70"/>
    </location>
</feature>